<feature type="compositionally biased region" description="Basic and acidic residues" evidence="5">
    <location>
        <begin position="417"/>
        <end position="430"/>
    </location>
</feature>
<dbReference type="EMBL" id="CP146609">
    <property type="protein sequence ID" value="WWX23665.1"/>
    <property type="molecule type" value="Genomic_DNA"/>
</dbReference>
<evidence type="ECO:0000256" key="1">
    <source>
        <dbReference type="ARBA" id="ARBA00004141"/>
    </source>
</evidence>
<evidence type="ECO:0000313" key="8">
    <source>
        <dbReference type="Proteomes" id="UP001385389"/>
    </source>
</evidence>
<dbReference type="RefSeq" id="WP_338669362.1">
    <property type="nucleotide sequence ID" value="NZ_CP146609.1"/>
</dbReference>
<feature type="transmembrane region" description="Helical" evidence="6">
    <location>
        <begin position="7"/>
        <end position="25"/>
    </location>
</feature>
<evidence type="ECO:0000313" key="7">
    <source>
        <dbReference type="EMBL" id="WWX23665.1"/>
    </source>
</evidence>
<feature type="transmembrane region" description="Helical" evidence="6">
    <location>
        <begin position="45"/>
        <end position="67"/>
    </location>
</feature>
<keyword evidence="4 6" id="KW-0472">Membrane</keyword>
<evidence type="ECO:0000256" key="6">
    <source>
        <dbReference type="SAM" id="Phobius"/>
    </source>
</evidence>
<reference evidence="7 8" key="1">
    <citation type="submission" date="2024-03" db="EMBL/GenBank/DDBJ databases">
        <title>Phenotype and Genome Characterization of a Sulfate-Reducing Bacterium Pseudodesulfovibrio sp. strain 5S69, isolated from Petroleum Reservoir in Tatarstan (Russia).</title>
        <authorList>
            <person name="Bidzhieva S.K."/>
            <person name="Kadnikov V."/>
            <person name="Tourova T.P."/>
            <person name="Samigullina S.R."/>
            <person name="Sokolova D.S."/>
            <person name="Poltaraus A.B."/>
            <person name="Avtukh A.N."/>
            <person name="Tereshina V.M."/>
            <person name="Mardanov A.V."/>
            <person name="Nazina T.N."/>
        </authorList>
    </citation>
    <scope>NUCLEOTIDE SEQUENCE [LARGE SCALE GENOMIC DNA]</scope>
    <source>
        <strain evidence="7 8">5S69</strain>
    </source>
</reference>
<feature type="region of interest" description="Disordered" evidence="5">
    <location>
        <begin position="404"/>
        <end position="446"/>
    </location>
</feature>
<dbReference type="Pfam" id="PF05128">
    <property type="entry name" value="DUF697"/>
    <property type="match status" value="1"/>
</dbReference>
<sequence>MSKQMKNFLTVAGIIILGAFLAFLYDCITGLADFAGRINPALAPWVFWGLLAVVLASLAWWAALVLVRPKPLLVHADPTPEELAGFRRELVKRLSRNRVLRDSGVAVRDESGLELGLEVLRKRADEEIRSTAKRVFIGSAVSQNGRLDSLVVLFLISRLAWRISKLYAQRPHYRELVNLYVNIAATSFLAGSIEEFGIEEYIHELMGPLVAGSALGVMPGAEAVASTVTSSILSGSTNALLAMRCGIVARNYMSLDLDRRGAMRRSATLEAARMFMSISSETVTQVTKLLVKGSSRAVKGGAKKAFTSVGKGVSGAAGSVGRGVSGAAGAVGNGAKSVGRGAKTVGRGVTGTARSAVDGVDRALDKAVDATTGAARQSARKIRDAADGAGRLAKKAGGAVTGAAGSAKGALRSTGKSVEKGMRSVRDTLLRRKKRPEKPKEPFEDG</sequence>
<proteinExistence type="predicted"/>
<evidence type="ECO:0000256" key="3">
    <source>
        <dbReference type="ARBA" id="ARBA00022989"/>
    </source>
</evidence>
<accession>A0ABZ2IY93</accession>
<keyword evidence="8" id="KW-1185">Reference proteome</keyword>
<name>A0ABZ2IY93_9BACT</name>
<evidence type="ECO:0000256" key="2">
    <source>
        <dbReference type="ARBA" id="ARBA00022692"/>
    </source>
</evidence>
<keyword evidence="2 6" id="KW-0812">Transmembrane</keyword>
<gene>
    <name evidence="7" type="ORF">V8V93_05530</name>
</gene>
<comment type="subcellular location">
    <subcellularLocation>
        <location evidence="1">Membrane</location>
        <topology evidence="1">Multi-pass membrane protein</topology>
    </subcellularLocation>
</comment>
<protein>
    <submittedName>
        <fullName evidence="7">DUF697 domain-containing protein</fullName>
    </submittedName>
</protein>
<keyword evidence="3 6" id="KW-1133">Transmembrane helix</keyword>
<evidence type="ECO:0000256" key="4">
    <source>
        <dbReference type="ARBA" id="ARBA00023136"/>
    </source>
</evidence>
<organism evidence="7 8">
    <name type="scientific">Pseudodesulfovibrio methanolicus</name>
    <dbReference type="NCBI Taxonomy" id="3126690"/>
    <lineage>
        <taxon>Bacteria</taxon>
        <taxon>Pseudomonadati</taxon>
        <taxon>Thermodesulfobacteriota</taxon>
        <taxon>Desulfovibrionia</taxon>
        <taxon>Desulfovibrionales</taxon>
        <taxon>Desulfovibrionaceae</taxon>
    </lineage>
</organism>
<dbReference type="Proteomes" id="UP001385389">
    <property type="component" value="Chromosome"/>
</dbReference>
<evidence type="ECO:0000256" key="5">
    <source>
        <dbReference type="SAM" id="MobiDB-lite"/>
    </source>
</evidence>
<dbReference type="InterPro" id="IPR021147">
    <property type="entry name" value="DUF697"/>
</dbReference>